<keyword evidence="2" id="KW-1185">Reference proteome</keyword>
<sequence length="124" mass="13831">MATRGMFILGRNVFVAIPPLTRYFSPCASMLKPISAVPSSFGTLTGCIIPPLSHPCGIGSQVLLCGALSPSLPDPVLLSYRDDLRREQFKRIVGKIGIRKKDAGIYWNQYKTKRIKIRKKKRVI</sequence>
<reference evidence="1" key="2">
    <citation type="submission" date="2021-05" db="EMBL/GenBank/DDBJ databases">
        <authorList>
            <person name="Pain A."/>
        </authorList>
    </citation>
    <scope>NUCLEOTIDE SEQUENCE</scope>
    <source>
        <strain evidence="1">1802A</strain>
    </source>
</reference>
<proteinExistence type="predicted"/>
<name>A0AAD9GFL5_BABDI</name>
<organism evidence="1 2">
    <name type="scientific">Babesia divergens</name>
    <dbReference type="NCBI Taxonomy" id="32595"/>
    <lineage>
        <taxon>Eukaryota</taxon>
        <taxon>Sar</taxon>
        <taxon>Alveolata</taxon>
        <taxon>Apicomplexa</taxon>
        <taxon>Aconoidasida</taxon>
        <taxon>Piroplasmida</taxon>
        <taxon>Babesiidae</taxon>
        <taxon>Babesia</taxon>
    </lineage>
</organism>
<evidence type="ECO:0000313" key="2">
    <source>
        <dbReference type="Proteomes" id="UP001195914"/>
    </source>
</evidence>
<gene>
    <name evidence="1" type="ORF">X943_002492</name>
</gene>
<reference evidence="1" key="1">
    <citation type="journal article" date="2014" name="Nucleic Acids Res.">
        <title>The evolutionary dynamics of variant antigen genes in Babesia reveal a history of genomic innovation underlying host-parasite interaction.</title>
        <authorList>
            <person name="Jackson A.P."/>
            <person name="Otto T.D."/>
            <person name="Darby A."/>
            <person name="Ramaprasad A."/>
            <person name="Xia D."/>
            <person name="Echaide I.E."/>
            <person name="Farber M."/>
            <person name="Gahlot S."/>
            <person name="Gamble J."/>
            <person name="Gupta D."/>
            <person name="Gupta Y."/>
            <person name="Jackson L."/>
            <person name="Malandrin L."/>
            <person name="Malas T.B."/>
            <person name="Moussa E."/>
            <person name="Nair M."/>
            <person name="Reid A.J."/>
            <person name="Sanders M."/>
            <person name="Sharma J."/>
            <person name="Tracey A."/>
            <person name="Quail M.A."/>
            <person name="Weir W."/>
            <person name="Wastling J.M."/>
            <person name="Hall N."/>
            <person name="Willadsen P."/>
            <person name="Lingelbach K."/>
            <person name="Shiels B."/>
            <person name="Tait A."/>
            <person name="Berriman M."/>
            <person name="Allred D.R."/>
            <person name="Pain A."/>
        </authorList>
    </citation>
    <scope>NUCLEOTIDE SEQUENCE</scope>
    <source>
        <strain evidence="1">1802A</strain>
    </source>
</reference>
<evidence type="ECO:0000313" key="1">
    <source>
        <dbReference type="EMBL" id="KAK1937519.1"/>
    </source>
</evidence>
<dbReference type="Proteomes" id="UP001195914">
    <property type="component" value="Unassembled WGS sequence"/>
</dbReference>
<protein>
    <submittedName>
        <fullName evidence="1">Uncharacterized protein</fullName>
    </submittedName>
</protein>
<comment type="caution">
    <text evidence="1">The sequence shown here is derived from an EMBL/GenBank/DDBJ whole genome shotgun (WGS) entry which is preliminary data.</text>
</comment>
<dbReference type="EMBL" id="JAHBMH010000033">
    <property type="protein sequence ID" value="KAK1937519.1"/>
    <property type="molecule type" value="Genomic_DNA"/>
</dbReference>
<dbReference type="AlphaFoldDB" id="A0AAD9GFL5"/>
<accession>A0AAD9GFL5</accession>